<gene>
    <name evidence="6" type="ORF">J5Y10_03165</name>
</gene>
<feature type="domain" description="Polypeptide-transport-associated ShlB-type" evidence="5">
    <location>
        <begin position="51"/>
        <end position="123"/>
    </location>
</feature>
<evidence type="ECO:0000313" key="7">
    <source>
        <dbReference type="Proteomes" id="UP000677537"/>
    </source>
</evidence>
<dbReference type="PANTHER" id="PTHR34597:SF6">
    <property type="entry name" value="BLR6126 PROTEIN"/>
    <property type="match status" value="1"/>
</dbReference>
<dbReference type="GO" id="GO:0008320">
    <property type="term" value="F:protein transmembrane transporter activity"/>
    <property type="evidence" value="ECO:0007669"/>
    <property type="project" value="TreeGrafter"/>
</dbReference>
<evidence type="ECO:0000259" key="4">
    <source>
        <dbReference type="Pfam" id="PF03865"/>
    </source>
</evidence>
<dbReference type="Pfam" id="PF08479">
    <property type="entry name" value="POTRA_2"/>
    <property type="match status" value="1"/>
</dbReference>
<name>A0A940S6B0_9PROT</name>
<keyword evidence="1" id="KW-1134">Transmembrane beta strand</keyword>
<dbReference type="Gene3D" id="3.10.20.310">
    <property type="entry name" value="membrane protein fhac"/>
    <property type="match status" value="1"/>
</dbReference>
<dbReference type="RefSeq" id="WP_209370625.1">
    <property type="nucleotide sequence ID" value="NZ_JAGIZA010000002.1"/>
</dbReference>
<dbReference type="InterPro" id="IPR005565">
    <property type="entry name" value="Hemolysn_activator_HlyB_C"/>
</dbReference>
<dbReference type="GO" id="GO:0046819">
    <property type="term" value="P:protein secretion by the type V secretion system"/>
    <property type="evidence" value="ECO:0007669"/>
    <property type="project" value="TreeGrafter"/>
</dbReference>
<evidence type="ECO:0000256" key="1">
    <source>
        <dbReference type="ARBA" id="ARBA00022452"/>
    </source>
</evidence>
<reference evidence="6" key="1">
    <citation type="submission" date="2021-03" db="EMBL/GenBank/DDBJ databases">
        <authorList>
            <person name="So Y."/>
        </authorList>
    </citation>
    <scope>NUCLEOTIDE SEQUENCE</scope>
    <source>
        <strain evidence="6">SG15</strain>
    </source>
</reference>
<dbReference type="Proteomes" id="UP000677537">
    <property type="component" value="Unassembled WGS sequence"/>
</dbReference>
<dbReference type="GO" id="GO:0098046">
    <property type="term" value="C:type V protein secretion system complex"/>
    <property type="evidence" value="ECO:0007669"/>
    <property type="project" value="TreeGrafter"/>
</dbReference>
<dbReference type="InterPro" id="IPR013686">
    <property type="entry name" value="Polypept-transport_assoc_ShlB"/>
</dbReference>
<dbReference type="PANTHER" id="PTHR34597">
    <property type="entry name" value="SLR1661 PROTEIN"/>
    <property type="match status" value="1"/>
</dbReference>
<accession>A0A940S6B0</accession>
<dbReference type="InterPro" id="IPR051544">
    <property type="entry name" value="TPS_OM_transporter"/>
</dbReference>
<keyword evidence="1" id="KW-0472">Membrane</keyword>
<feature type="domain" description="Haemolysin activator HlyB C-terminal" evidence="4">
    <location>
        <begin position="196"/>
        <end position="514"/>
    </location>
</feature>
<protein>
    <submittedName>
        <fullName evidence="6">ShlB/FhaC/HecB family hemolysin secretion/activation protein</fullName>
    </submittedName>
</protein>
<comment type="caution">
    <text evidence="6">The sequence shown here is derived from an EMBL/GenBank/DDBJ whole genome shotgun (WGS) entry which is preliminary data.</text>
</comment>
<dbReference type="Pfam" id="PF03865">
    <property type="entry name" value="ShlB"/>
    <property type="match status" value="1"/>
</dbReference>
<keyword evidence="2" id="KW-0812">Transmembrane</keyword>
<keyword evidence="7" id="KW-1185">Reference proteome</keyword>
<dbReference type="AlphaFoldDB" id="A0A940S6B0"/>
<evidence type="ECO:0000256" key="2">
    <source>
        <dbReference type="ARBA" id="ARBA00022692"/>
    </source>
</evidence>
<dbReference type="EMBL" id="JAGIZA010000002">
    <property type="protein sequence ID" value="MBP0491773.1"/>
    <property type="molecule type" value="Genomic_DNA"/>
</dbReference>
<keyword evidence="3" id="KW-0998">Cell outer membrane</keyword>
<evidence type="ECO:0000259" key="5">
    <source>
        <dbReference type="Pfam" id="PF08479"/>
    </source>
</evidence>
<evidence type="ECO:0000256" key="3">
    <source>
        <dbReference type="ARBA" id="ARBA00023237"/>
    </source>
</evidence>
<evidence type="ECO:0000313" key="6">
    <source>
        <dbReference type="EMBL" id="MBP0491773.1"/>
    </source>
</evidence>
<sequence length="556" mass="58700">MAAQSPESLVIPPGGTPIPQIAPVVPPVVGPDTGRAPVAPAATPSDAGSVSIRGVVFEGATAFPAERLTAATGPLTGPSVPVASLETARASIVSLYREAGYPFVTADAVVGADGVLRFRITEGHVTEVQLDGDIGPAGTQVLRFLNRLIGPRPLDIETLERQLLLAQDMPGIAIRTVLRPAGTEPGALSLVAQVSRRAVTGFVTGDNRGSRLTGPAQFLGAAQFNSFTEFGERTELAVFYADGDTQLFGQVASEAYVGGSGLRVRLYAGRGRATPNGVLQTLGYRGETTVGGLSATYPLIRSRSQSLNLVGAFDVIDSDIDIDDANRRRPRFSRDALRVVRLGGDWAVFDLLAGDSRPASNFFVLRLSQGIDGLGARSGEGPDASRAGARAGFTKIGGEATRTQALFPIGTQATVSLLGTVAGQWTNDVLPPSEKFYLGGNRLGRGFYTGEVTGDRAIAVSAELQVSTTVETEVFGQALRFDPTAYAFYDYGKTFENLSSDPNRHLASVGIGLRTVINERFEAGIEGVHRLTRHPGGASLPAQKEDALFWRFLARF</sequence>
<dbReference type="Gene3D" id="2.40.160.50">
    <property type="entry name" value="membrane protein fhac: a member of the omp85/tpsb transporter family"/>
    <property type="match status" value="1"/>
</dbReference>
<organism evidence="6 7">
    <name type="scientific">Roseomonas indoligenes</name>
    <dbReference type="NCBI Taxonomy" id="2820811"/>
    <lineage>
        <taxon>Bacteria</taxon>
        <taxon>Pseudomonadati</taxon>
        <taxon>Pseudomonadota</taxon>
        <taxon>Alphaproteobacteria</taxon>
        <taxon>Acetobacterales</taxon>
        <taxon>Roseomonadaceae</taxon>
        <taxon>Roseomonas</taxon>
    </lineage>
</organism>
<proteinExistence type="predicted"/>